<dbReference type="STRING" id="10195.A0A3M7QYU0"/>
<comment type="similarity">
    <text evidence="2">Belongs to the complex I NDUFB10 subunit family.</text>
</comment>
<dbReference type="EMBL" id="REGN01004740">
    <property type="protein sequence ID" value="RNA16281.1"/>
    <property type="molecule type" value="Genomic_DNA"/>
</dbReference>
<evidence type="ECO:0000256" key="4">
    <source>
        <dbReference type="ARBA" id="ARBA00022448"/>
    </source>
</evidence>
<keyword evidence="9" id="KW-0472">Membrane</keyword>
<organism evidence="10 11">
    <name type="scientific">Brachionus plicatilis</name>
    <name type="common">Marine rotifer</name>
    <name type="synonym">Brachionus muelleri</name>
    <dbReference type="NCBI Taxonomy" id="10195"/>
    <lineage>
        <taxon>Eukaryota</taxon>
        <taxon>Metazoa</taxon>
        <taxon>Spiralia</taxon>
        <taxon>Gnathifera</taxon>
        <taxon>Rotifera</taxon>
        <taxon>Eurotatoria</taxon>
        <taxon>Monogononta</taxon>
        <taxon>Pseudotrocha</taxon>
        <taxon>Ploima</taxon>
        <taxon>Brachionidae</taxon>
        <taxon>Brachionus</taxon>
    </lineage>
</organism>
<sequence length="133" mass="15878">MSSAHGDHGSVDLSSQNKFMNRLVGLGKIFDGPVTFFREKFVEKNRNEYPYYHRNYPRVPTIDQCAYGDHICFFEANEQYFRDRKVDKFITQILGRRAEECYIHNGPYDGFERCRKLDEDHEKALTNYYIKCR</sequence>
<dbReference type="OrthoDB" id="6017729at2759"/>
<evidence type="ECO:0000256" key="7">
    <source>
        <dbReference type="ARBA" id="ARBA00022982"/>
    </source>
</evidence>
<name>A0A3M7QYU0_BRAPC</name>
<reference evidence="10 11" key="1">
    <citation type="journal article" date="2018" name="Sci. Rep.">
        <title>Genomic signatures of local adaptation to the degree of environmental predictability in rotifers.</title>
        <authorList>
            <person name="Franch-Gras L."/>
            <person name="Hahn C."/>
            <person name="Garcia-Roger E.M."/>
            <person name="Carmona M.J."/>
            <person name="Serra M."/>
            <person name="Gomez A."/>
        </authorList>
    </citation>
    <scope>NUCLEOTIDE SEQUENCE [LARGE SCALE GENOMIC DNA]</scope>
    <source>
        <strain evidence="10">HYR1</strain>
    </source>
</reference>
<comment type="subcellular location">
    <subcellularLocation>
        <location evidence="1">Mitochondrion inner membrane</location>
        <topology evidence="1">Peripheral membrane protein</topology>
        <orientation evidence="1">Matrix side</orientation>
    </subcellularLocation>
</comment>
<dbReference type="PANTHER" id="PTHR13094:SF1">
    <property type="entry name" value="NADH DEHYDROGENASE [UBIQUINONE] 1 BETA SUBCOMPLEX SUBUNIT 10"/>
    <property type="match status" value="1"/>
</dbReference>
<keyword evidence="5" id="KW-0679">Respiratory chain</keyword>
<evidence type="ECO:0000313" key="11">
    <source>
        <dbReference type="Proteomes" id="UP000276133"/>
    </source>
</evidence>
<dbReference type="Proteomes" id="UP000276133">
    <property type="component" value="Unassembled WGS sequence"/>
</dbReference>
<protein>
    <recommendedName>
        <fullName evidence="3">NADH dehydrogenase [ubiquinone] 1 beta subcomplex subunit 10</fullName>
    </recommendedName>
</protein>
<keyword evidence="6" id="KW-0999">Mitochondrion inner membrane</keyword>
<evidence type="ECO:0000256" key="8">
    <source>
        <dbReference type="ARBA" id="ARBA00023128"/>
    </source>
</evidence>
<evidence type="ECO:0000256" key="1">
    <source>
        <dbReference type="ARBA" id="ARBA00004443"/>
    </source>
</evidence>
<accession>A0A3M7QYU0</accession>
<evidence type="ECO:0000256" key="6">
    <source>
        <dbReference type="ARBA" id="ARBA00022792"/>
    </source>
</evidence>
<keyword evidence="11" id="KW-1185">Reference proteome</keyword>
<dbReference type="InterPro" id="IPR019377">
    <property type="entry name" value="NADH_UbQ_OxRdtase_su10"/>
</dbReference>
<feature type="non-terminal residue" evidence="10">
    <location>
        <position position="133"/>
    </location>
</feature>
<gene>
    <name evidence="10" type="ORF">BpHYR1_034941</name>
</gene>
<keyword evidence="7" id="KW-0249">Electron transport</keyword>
<keyword evidence="10" id="KW-0830">Ubiquinone</keyword>
<evidence type="ECO:0000256" key="2">
    <source>
        <dbReference type="ARBA" id="ARBA00008317"/>
    </source>
</evidence>
<dbReference type="GO" id="GO:0005743">
    <property type="term" value="C:mitochondrial inner membrane"/>
    <property type="evidence" value="ECO:0007669"/>
    <property type="project" value="UniProtKB-SubCell"/>
</dbReference>
<keyword evidence="4" id="KW-0813">Transport</keyword>
<dbReference type="Pfam" id="PF10249">
    <property type="entry name" value="NDUFB10"/>
    <property type="match status" value="1"/>
</dbReference>
<proteinExistence type="inferred from homology"/>
<evidence type="ECO:0000313" key="10">
    <source>
        <dbReference type="EMBL" id="RNA16281.1"/>
    </source>
</evidence>
<comment type="caution">
    <text evidence="10">The sequence shown here is derived from an EMBL/GenBank/DDBJ whole genome shotgun (WGS) entry which is preliminary data.</text>
</comment>
<keyword evidence="8" id="KW-0496">Mitochondrion</keyword>
<evidence type="ECO:0000256" key="5">
    <source>
        <dbReference type="ARBA" id="ARBA00022660"/>
    </source>
</evidence>
<evidence type="ECO:0000256" key="9">
    <source>
        <dbReference type="ARBA" id="ARBA00023136"/>
    </source>
</evidence>
<dbReference type="PANTHER" id="PTHR13094">
    <property type="entry name" value="NADH-UBIQUINONE OXIDOREDUCTASE PDSW SUBUNIT"/>
    <property type="match status" value="1"/>
</dbReference>
<dbReference type="InterPro" id="IPR039993">
    <property type="entry name" value="NDUFB10"/>
</dbReference>
<dbReference type="GO" id="GO:0045271">
    <property type="term" value="C:respiratory chain complex I"/>
    <property type="evidence" value="ECO:0007669"/>
    <property type="project" value="UniProtKB-ARBA"/>
</dbReference>
<evidence type="ECO:0000256" key="3">
    <source>
        <dbReference type="ARBA" id="ARBA00014109"/>
    </source>
</evidence>
<dbReference type="AlphaFoldDB" id="A0A3M7QYU0"/>